<dbReference type="AlphaFoldDB" id="A0A078KSX0"/>
<dbReference type="HOGENOM" id="CLU_067295_0_0_9"/>
<evidence type="ECO:0000313" key="1">
    <source>
        <dbReference type="EMBL" id="CDZ24265.1"/>
    </source>
</evidence>
<dbReference type="InterPro" id="IPR043740">
    <property type="entry name" value="DUF5685"/>
</dbReference>
<name>A0A078KSX0_9FIRM</name>
<dbReference type="Pfam" id="PF18937">
    <property type="entry name" value="DUF5685"/>
    <property type="match status" value="1"/>
</dbReference>
<evidence type="ECO:0000313" key="2">
    <source>
        <dbReference type="Proteomes" id="UP000032431"/>
    </source>
</evidence>
<keyword evidence="2" id="KW-1185">Reference proteome</keyword>
<dbReference type="KEGG" id="ccel:CCDG5_1148"/>
<dbReference type="Proteomes" id="UP000032431">
    <property type="component" value="Chromosome I"/>
</dbReference>
<dbReference type="OrthoDB" id="1722540at2"/>
<dbReference type="PATRIC" id="fig|29343.3.peg.1207"/>
<accession>A0A078KSX0</accession>
<sequence length="292" mass="33075">MFGYLRPYKPELKVKDYSIYKAVYCGLCNTLGKRYGFIARNILTYDATLMCIIDMSRGSACKGFRSGRCPVKPYKKCDFANENEALEYWADVSVILAFYKVLDNYKDGGFLKKAAILTILPVMKHLFKKAAKNNPFAAQCAKEYIKAQTAVEEKNTRSVDEAAQPTAELMSKLLSKNAQNETERRVLDRAGYFIGRWIYFADAADDLKDDKKSGAYNPFAAQEYSEGMKIAERLLNSCIFEIGNAISLLQANRFGEIINNVVYLGLPKVKEAILSGLDKKERIKRFPAVYRI</sequence>
<organism evidence="1 2">
    <name type="scientific">[Clostridium] cellulosi</name>
    <dbReference type="NCBI Taxonomy" id="29343"/>
    <lineage>
        <taxon>Bacteria</taxon>
        <taxon>Bacillati</taxon>
        <taxon>Bacillota</taxon>
        <taxon>Clostridia</taxon>
        <taxon>Eubacteriales</taxon>
        <taxon>Oscillospiraceae</taxon>
        <taxon>Oscillospiraceae incertae sedis</taxon>
    </lineage>
</organism>
<proteinExistence type="predicted"/>
<protein>
    <submittedName>
        <fullName evidence="1">Uncharacterized protein</fullName>
    </submittedName>
</protein>
<dbReference type="STRING" id="29343.CCDG5_1148"/>
<dbReference type="EMBL" id="LM995447">
    <property type="protein sequence ID" value="CDZ24265.1"/>
    <property type="molecule type" value="Genomic_DNA"/>
</dbReference>
<reference evidence="2" key="1">
    <citation type="submission" date="2014-07" db="EMBL/GenBank/DDBJ databases">
        <authorList>
            <person name="Wibberg D."/>
        </authorList>
    </citation>
    <scope>NUCLEOTIDE SEQUENCE [LARGE SCALE GENOMIC DNA]</scope>
    <source>
        <strain evidence="2">DG5</strain>
    </source>
</reference>
<gene>
    <name evidence="1" type="ORF">CCDG5_1148</name>
</gene>